<dbReference type="GO" id="GO:0016020">
    <property type="term" value="C:membrane"/>
    <property type="evidence" value="ECO:0007669"/>
    <property type="project" value="InterPro"/>
</dbReference>
<sequence length="214" mass="24148">MLLPNCAVLPYNTLDNIYCIAQLGETEPILCLSEQLSKMMRYSMSMKQNIVPLRRELGHMENYISILNIRFDDRIRLENRIPPPLYDAMVLKLSLQPLAENAWQHGLVFQEDRQGAITLDARVEGQVLLLYVENDGAPIPPDRCDQLNARFARVHYGAANYDSGHGIALENINNRLKLTFGADYGLRLENRAEGGCRVILRLPLRMAGPAAGEN</sequence>
<dbReference type="Pfam" id="PF02518">
    <property type="entry name" value="HATPase_c"/>
    <property type="match status" value="1"/>
</dbReference>
<feature type="domain" description="Signal transduction histidine kinase internal region" evidence="2">
    <location>
        <begin position="11"/>
        <end position="75"/>
    </location>
</feature>
<feature type="domain" description="Histidine kinase/HSP90-like ATPase" evidence="1">
    <location>
        <begin position="91"/>
        <end position="205"/>
    </location>
</feature>
<dbReference type="GO" id="GO:0000155">
    <property type="term" value="F:phosphorelay sensor kinase activity"/>
    <property type="evidence" value="ECO:0007669"/>
    <property type="project" value="InterPro"/>
</dbReference>
<evidence type="ECO:0000259" key="2">
    <source>
        <dbReference type="Pfam" id="PF06580"/>
    </source>
</evidence>
<dbReference type="Gene3D" id="3.30.565.10">
    <property type="entry name" value="Histidine kinase-like ATPase, C-terminal domain"/>
    <property type="match status" value="1"/>
</dbReference>
<proteinExistence type="predicted"/>
<accession>A0A9D1CNN1</accession>
<dbReference type="InterPro" id="IPR036890">
    <property type="entry name" value="HATPase_C_sf"/>
</dbReference>
<dbReference type="PANTHER" id="PTHR34220">
    <property type="entry name" value="SENSOR HISTIDINE KINASE YPDA"/>
    <property type="match status" value="1"/>
</dbReference>
<evidence type="ECO:0000313" key="3">
    <source>
        <dbReference type="EMBL" id="HIQ69273.1"/>
    </source>
</evidence>
<dbReference type="PANTHER" id="PTHR34220:SF7">
    <property type="entry name" value="SENSOR HISTIDINE KINASE YPDA"/>
    <property type="match status" value="1"/>
</dbReference>
<reference evidence="3" key="2">
    <citation type="journal article" date="2021" name="PeerJ">
        <title>Extensive microbial diversity within the chicken gut microbiome revealed by metagenomics and culture.</title>
        <authorList>
            <person name="Gilroy R."/>
            <person name="Ravi A."/>
            <person name="Getino M."/>
            <person name="Pursley I."/>
            <person name="Horton D.L."/>
            <person name="Alikhan N.F."/>
            <person name="Baker D."/>
            <person name="Gharbi K."/>
            <person name="Hall N."/>
            <person name="Watson M."/>
            <person name="Adriaenssens E.M."/>
            <person name="Foster-Nyarko E."/>
            <person name="Jarju S."/>
            <person name="Secka A."/>
            <person name="Antonio M."/>
            <person name="Oren A."/>
            <person name="Chaudhuri R.R."/>
            <person name="La Ragione R."/>
            <person name="Hildebrand F."/>
            <person name="Pallen M.J."/>
        </authorList>
    </citation>
    <scope>NUCLEOTIDE SEQUENCE</scope>
    <source>
        <strain evidence="3">ChiSjej2B20-13462</strain>
    </source>
</reference>
<dbReference type="EMBL" id="DVFN01000046">
    <property type="protein sequence ID" value="HIQ69273.1"/>
    <property type="molecule type" value="Genomic_DNA"/>
</dbReference>
<dbReference type="AlphaFoldDB" id="A0A9D1CNN1"/>
<dbReference type="Proteomes" id="UP000886874">
    <property type="component" value="Unassembled WGS sequence"/>
</dbReference>
<dbReference type="Pfam" id="PF06580">
    <property type="entry name" value="His_kinase"/>
    <property type="match status" value="1"/>
</dbReference>
<evidence type="ECO:0000313" key="4">
    <source>
        <dbReference type="Proteomes" id="UP000886874"/>
    </source>
</evidence>
<reference evidence="3" key="1">
    <citation type="submission" date="2020-10" db="EMBL/GenBank/DDBJ databases">
        <authorList>
            <person name="Gilroy R."/>
        </authorList>
    </citation>
    <scope>NUCLEOTIDE SEQUENCE</scope>
    <source>
        <strain evidence="3">ChiSjej2B20-13462</strain>
    </source>
</reference>
<dbReference type="InterPro" id="IPR050640">
    <property type="entry name" value="Bact_2-comp_sensor_kinase"/>
</dbReference>
<organism evidence="3 4">
    <name type="scientific">Candidatus Avoscillospira stercorigallinarum</name>
    <dbReference type="NCBI Taxonomy" id="2840708"/>
    <lineage>
        <taxon>Bacteria</taxon>
        <taxon>Bacillati</taxon>
        <taxon>Bacillota</taxon>
        <taxon>Clostridia</taxon>
        <taxon>Eubacteriales</taxon>
        <taxon>Oscillospiraceae</taxon>
        <taxon>Oscillospiraceae incertae sedis</taxon>
        <taxon>Candidatus Avoscillospira</taxon>
    </lineage>
</organism>
<gene>
    <name evidence="3" type="ORF">IAA67_02935</name>
</gene>
<name>A0A9D1CNN1_9FIRM</name>
<dbReference type="InterPro" id="IPR010559">
    <property type="entry name" value="Sig_transdc_His_kin_internal"/>
</dbReference>
<protein>
    <submittedName>
        <fullName evidence="3">Histidine kinase</fullName>
    </submittedName>
</protein>
<dbReference type="SUPFAM" id="SSF55874">
    <property type="entry name" value="ATPase domain of HSP90 chaperone/DNA topoisomerase II/histidine kinase"/>
    <property type="match status" value="1"/>
</dbReference>
<evidence type="ECO:0000259" key="1">
    <source>
        <dbReference type="Pfam" id="PF02518"/>
    </source>
</evidence>
<keyword evidence="3" id="KW-0808">Transferase</keyword>
<dbReference type="InterPro" id="IPR003594">
    <property type="entry name" value="HATPase_dom"/>
</dbReference>
<comment type="caution">
    <text evidence="3">The sequence shown here is derived from an EMBL/GenBank/DDBJ whole genome shotgun (WGS) entry which is preliminary data.</text>
</comment>
<keyword evidence="3" id="KW-0418">Kinase</keyword>